<dbReference type="GO" id="GO:0043130">
    <property type="term" value="F:ubiquitin binding"/>
    <property type="evidence" value="ECO:0007669"/>
    <property type="project" value="UniProtKB-UniRule"/>
</dbReference>
<feature type="domain" description="UBA" evidence="7">
    <location>
        <begin position="327"/>
        <end position="368"/>
    </location>
</feature>
<dbReference type="GO" id="GO:0005829">
    <property type="term" value="C:cytosol"/>
    <property type="evidence" value="ECO:0007669"/>
    <property type="project" value="TreeGrafter"/>
</dbReference>
<dbReference type="PROSITE" id="PS50030">
    <property type="entry name" value="UBA"/>
    <property type="match status" value="2"/>
</dbReference>
<reference evidence="9 10" key="1">
    <citation type="journal article" date="2016" name="Proc. Natl. Acad. Sci. U.S.A.">
        <title>Lipid metabolic changes in an early divergent fungus govern the establishment of a mutualistic symbiosis with endobacteria.</title>
        <authorList>
            <person name="Lastovetsky O.A."/>
            <person name="Gaspar M.L."/>
            <person name="Mondo S.J."/>
            <person name="LaButti K.M."/>
            <person name="Sandor L."/>
            <person name="Grigoriev I.V."/>
            <person name="Henry S.A."/>
            <person name="Pawlowska T.E."/>
        </authorList>
    </citation>
    <scope>NUCLEOTIDE SEQUENCE [LARGE SCALE GENOMIC DNA]</scope>
    <source>
        <strain evidence="9 10">ATCC 11559</strain>
    </source>
</reference>
<evidence type="ECO:0000259" key="8">
    <source>
        <dbReference type="PROSITE" id="PS50053"/>
    </source>
</evidence>
<keyword evidence="1" id="KW-0677">Repeat</keyword>
<comment type="function">
    <text evidence="5">Multiubiquitin chain receptor involved in modulation of proteasomal degradation. Involved in nucleotide excision repair.</text>
</comment>
<evidence type="ECO:0000256" key="6">
    <source>
        <dbReference type="SAM" id="MobiDB-lite"/>
    </source>
</evidence>
<dbReference type="CDD" id="cd01805">
    <property type="entry name" value="Ubl_Rad23"/>
    <property type="match status" value="1"/>
</dbReference>
<evidence type="ECO:0000256" key="3">
    <source>
        <dbReference type="ARBA" id="ARBA00023204"/>
    </source>
</evidence>
<dbReference type="InterPro" id="IPR029071">
    <property type="entry name" value="Ubiquitin-like_domsf"/>
</dbReference>
<evidence type="ECO:0000313" key="9">
    <source>
        <dbReference type="EMBL" id="ORE15339.1"/>
    </source>
</evidence>
<dbReference type="Pfam" id="PF00627">
    <property type="entry name" value="UBA"/>
    <property type="match status" value="2"/>
</dbReference>
<protein>
    <recommendedName>
        <fullName evidence="5">UV excision repair protein RAD23</fullName>
    </recommendedName>
</protein>
<dbReference type="InterPro" id="IPR009060">
    <property type="entry name" value="UBA-like_sf"/>
</dbReference>
<organism evidence="9 10">
    <name type="scientific">Rhizopus microsporus</name>
    <dbReference type="NCBI Taxonomy" id="58291"/>
    <lineage>
        <taxon>Eukaryota</taxon>
        <taxon>Fungi</taxon>
        <taxon>Fungi incertae sedis</taxon>
        <taxon>Mucoromycota</taxon>
        <taxon>Mucoromycotina</taxon>
        <taxon>Mucoromycetes</taxon>
        <taxon>Mucorales</taxon>
        <taxon>Mucorineae</taxon>
        <taxon>Rhizopodaceae</taxon>
        <taxon>Rhizopus</taxon>
    </lineage>
</organism>
<dbReference type="PRINTS" id="PR01839">
    <property type="entry name" value="RAD23PROTEIN"/>
</dbReference>
<accession>A0A1X0RTM0</accession>
<dbReference type="Gene3D" id="1.10.10.540">
    <property type="entry name" value="XPC-binding domain"/>
    <property type="match status" value="1"/>
</dbReference>
<dbReference type="PANTHER" id="PTHR10621:SF0">
    <property type="entry name" value="UV EXCISION REPAIR PROTEIN RAD23"/>
    <property type="match status" value="1"/>
</dbReference>
<dbReference type="GO" id="GO:0003684">
    <property type="term" value="F:damaged DNA binding"/>
    <property type="evidence" value="ECO:0007669"/>
    <property type="project" value="UniProtKB-UniRule"/>
</dbReference>
<keyword evidence="3 5" id="KW-0234">DNA repair</keyword>
<feature type="region of interest" description="Disordered" evidence="6">
    <location>
        <begin position="197"/>
        <end position="226"/>
    </location>
</feature>
<dbReference type="InterPro" id="IPR006636">
    <property type="entry name" value="STI1_HS-bd"/>
</dbReference>
<dbReference type="GO" id="GO:0006289">
    <property type="term" value="P:nucleotide-excision repair"/>
    <property type="evidence" value="ECO:0007669"/>
    <property type="project" value="UniProtKB-UniRule"/>
</dbReference>
<evidence type="ECO:0000256" key="1">
    <source>
        <dbReference type="ARBA" id="ARBA00022737"/>
    </source>
</evidence>
<dbReference type="NCBIfam" id="TIGR00601">
    <property type="entry name" value="rad23"/>
    <property type="match status" value="1"/>
</dbReference>
<feature type="compositionally biased region" description="Low complexity" evidence="6">
    <location>
        <begin position="79"/>
        <end position="125"/>
    </location>
</feature>
<proteinExistence type="inferred from homology"/>
<dbReference type="InterPro" id="IPR036353">
    <property type="entry name" value="XPC-bd_sf"/>
</dbReference>
<dbReference type="Gene3D" id="3.10.20.90">
    <property type="entry name" value="Phosphatidylinositol 3-kinase Catalytic Subunit, Chain A, domain 1"/>
    <property type="match status" value="1"/>
</dbReference>
<dbReference type="SMART" id="SM00213">
    <property type="entry name" value="UBQ"/>
    <property type="match status" value="1"/>
</dbReference>
<dbReference type="GO" id="GO:0031593">
    <property type="term" value="F:polyubiquitin modification-dependent protein binding"/>
    <property type="evidence" value="ECO:0007669"/>
    <property type="project" value="UniProtKB-UniRule"/>
</dbReference>
<dbReference type="Proteomes" id="UP000242381">
    <property type="component" value="Unassembled WGS sequence"/>
</dbReference>
<comment type="subcellular location">
    <subcellularLocation>
        <location evidence="5">Nucleus</location>
    </subcellularLocation>
    <subcellularLocation>
        <location evidence="5">Cytoplasm</location>
    </subcellularLocation>
</comment>
<dbReference type="CDD" id="cd14281">
    <property type="entry name" value="UBA2_Rad23_like"/>
    <property type="match status" value="1"/>
</dbReference>
<dbReference type="SUPFAM" id="SSF101238">
    <property type="entry name" value="XPC-binding domain"/>
    <property type="match status" value="1"/>
</dbReference>
<keyword evidence="4 5" id="KW-0539">Nucleus</keyword>
<evidence type="ECO:0000256" key="4">
    <source>
        <dbReference type="ARBA" id="ARBA00023242"/>
    </source>
</evidence>
<dbReference type="Pfam" id="PF00240">
    <property type="entry name" value="ubiquitin"/>
    <property type="match status" value="1"/>
</dbReference>
<dbReference type="EMBL" id="KV921428">
    <property type="protein sequence ID" value="ORE15339.1"/>
    <property type="molecule type" value="Genomic_DNA"/>
</dbReference>
<keyword evidence="2 5" id="KW-0227">DNA damage</keyword>
<dbReference type="InterPro" id="IPR004806">
    <property type="entry name" value="Rad23"/>
</dbReference>
<dbReference type="FunFam" id="3.10.20.90:FF:000254">
    <property type="entry name" value="UV excision repair protein Rad23"/>
    <property type="match status" value="1"/>
</dbReference>
<dbReference type="GO" id="GO:0070628">
    <property type="term" value="F:proteasome binding"/>
    <property type="evidence" value="ECO:0007669"/>
    <property type="project" value="TreeGrafter"/>
</dbReference>
<dbReference type="VEuPathDB" id="FungiDB:BCV72DRAFT_211551"/>
<dbReference type="InterPro" id="IPR015940">
    <property type="entry name" value="UBA"/>
</dbReference>
<evidence type="ECO:0000259" key="7">
    <source>
        <dbReference type="PROSITE" id="PS50030"/>
    </source>
</evidence>
<feature type="compositionally biased region" description="Polar residues" evidence="6">
    <location>
        <begin position="197"/>
        <end position="217"/>
    </location>
</feature>
<dbReference type="FunFam" id="1.10.8.10:FF:000002">
    <property type="entry name" value="UV excision repair protein RAD23 homolog"/>
    <property type="match status" value="1"/>
</dbReference>
<sequence length="374" mass="40568">MGALKITVKTLQQKQFKLEVDSTDSILSVKEKIEQSQGHPVAQQKLIFSGKILSDDKTVEEYNITEKDFLVVMVSKPKTTPASSSSAAKKESSPAATTPSKPAEPVKSESPAAAPASSNSPAPASDTPKEAEKATTDSYSQLVTGAQLESVLENMMAMGFERAQCERALRASFNNPDRAVEYLFNGIPENILNEMNSAQQPQSDEQQPDTNTPISPGTTTAPANDANAPLNLFAAAQQHAQQQQQQQQQQPLGADLASFRNTPHFQQIRQLVQTNPGLLQPLLQSIGQSNPELIRAINADPNGFLQAFLEGAEGEEGGPETATIQVTAEEREAIERLEALGFPRQVVIEAYFACDKNEELAANYLFDHGNDDFE</sequence>
<dbReference type="OMA" id="PHMLEPI"/>
<dbReference type="AlphaFoldDB" id="A0A1X0RTM0"/>
<feature type="domain" description="Ubiquitin-like" evidence="8">
    <location>
        <begin position="4"/>
        <end position="79"/>
    </location>
</feature>
<dbReference type="PROSITE" id="PS50053">
    <property type="entry name" value="UBIQUITIN_2"/>
    <property type="match status" value="1"/>
</dbReference>
<feature type="region of interest" description="Disordered" evidence="6">
    <location>
        <begin position="79"/>
        <end position="140"/>
    </location>
</feature>
<gene>
    <name evidence="9" type="ORF">BCV71DRAFT_219597</name>
</gene>
<dbReference type="SUPFAM" id="SSF54236">
    <property type="entry name" value="Ubiquitin-like"/>
    <property type="match status" value="1"/>
</dbReference>
<dbReference type="FunFam" id="1.10.8.10:FF:000003">
    <property type="entry name" value="UV excision repair protein RAD23 homolog"/>
    <property type="match status" value="1"/>
</dbReference>
<name>A0A1X0RTM0_RHIZD</name>
<dbReference type="InterPro" id="IPR000626">
    <property type="entry name" value="Ubiquitin-like_dom"/>
</dbReference>
<dbReference type="GO" id="GO:0005654">
    <property type="term" value="C:nucleoplasm"/>
    <property type="evidence" value="ECO:0007669"/>
    <property type="project" value="TreeGrafter"/>
</dbReference>
<dbReference type="InterPro" id="IPR015360">
    <property type="entry name" value="XPC-bd"/>
</dbReference>
<evidence type="ECO:0000256" key="5">
    <source>
        <dbReference type="RuleBase" id="RU367049"/>
    </source>
</evidence>
<feature type="domain" description="UBA" evidence="7">
    <location>
        <begin position="146"/>
        <end position="186"/>
    </location>
</feature>
<dbReference type="Pfam" id="PF09280">
    <property type="entry name" value="XPC-binding"/>
    <property type="match status" value="1"/>
</dbReference>
<keyword evidence="5" id="KW-0963">Cytoplasm</keyword>
<evidence type="ECO:0000256" key="2">
    <source>
        <dbReference type="ARBA" id="ARBA00022763"/>
    </source>
</evidence>
<dbReference type="PANTHER" id="PTHR10621">
    <property type="entry name" value="UV EXCISION REPAIR PROTEIN RAD23"/>
    <property type="match status" value="1"/>
</dbReference>
<dbReference type="SMART" id="SM00165">
    <property type="entry name" value="UBA"/>
    <property type="match status" value="2"/>
</dbReference>
<dbReference type="SMART" id="SM00727">
    <property type="entry name" value="STI1"/>
    <property type="match status" value="1"/>
</dbReference>
<dbReference type="GO" id="GO:0043161">
    <property type="term" value="P:proteasome-mediated ubiquitin-dependent protein catabolic process"/>
    <property type="evidence" value="ECO:0007669"/>
    <property type="project" value="UniProtKB-UniRule"/>
</dbReference>
<comment type="similarity">
    <text evidence="5">Belongs to the RAD23 family.</text>
</comment>
<dbReference type="SUPFAM" id="SSF46934">
    <property type="entry name" value="UBA-like"/>
    <property type="match status" value="2"/>
</dbReference>
<dbReference type="Gene3D" id="1.10.8.10">
    <property type="entry name" value="DNA helicase RuvA subunit, C-terminal domain"/>
    <property type="match status" value="2"/>
</dbReference>
<evidence type="ECO:0000313" key="10">
    <source>
        <dbReference type="Proteomes" id="UP000242381"/>
    </source>
</evidence>